<accession>A0ABT9BUQ1</accession>
<dbReference type="InterPro" id="IPR035906">
    <property type="entry name" value="MetI-like_sf"/>
</dbReference>
<dbReference type="RefSeq" id="WP_305003507.1">
    <property type="nucleotide sequence ID" value="NZ_JAUQUB010000003.1"/>
</dbReference>
<evidence type="ECO:0000256" key="1">
    <source>
        <dbReference type="ARBA" id="ARBA00004651"/>
    </source>
</evidence>
<dbReference type="EMBL" id="JAUQUB010000003">
    <property type="protein sequence ID" value="MDO7883077.1"/>
    <property type="molecule type" value="Genomic_DNA"/>
</dbReference>
<dbReference type="Gene3D" id="1.10.3720.10">
    <property type="entry name" value="MetI-like"/>
    <property type="match status" value="1"/>
</dbReference>
<sequence length="310" mass="34224">MTATTRSVPGSKASQRSKRSKREARIGMLLVLPAALMLLIFFAVPLVQMIWMSLFDWPLLGQQTWVGIQNYITMFQDSSFVRSLAFSGAYTLVLVPVLLVLGMALALLVRPKRRGVGAFRTIFFAPVVIGFSSAAYIWIYLLNPRVGLFDELLQTLGLTQEPVYWFASPNLALLSVVVMVVWKSVGFGMLLLLTGLLAIPDELTDAARIDRAGRFQTFRYVTLPLLRRPIALTLVFSAVGSVLAFEQFYLLTGGGPEGSTTTVVMEIFRVGFNNFQLGLASAMSIFLMVILVVISAVQLVLLRDQSSLND</sequence>
<feature type="transmembrane region" description="Helical" evidence="7">
    <location>
        <begin position="84"/>
        <end position="109"/>
    </location>
</feature>
<feature type="transmembrane region" description="Helical" evidence="7">
    <location>
        <begin position="121"/>
        <end position="142"/>
    </location>
</feature>
<dbReference type="PROSITE" id="PS50928">
    <property type="entry name" value="ABC_TM1"/>
    <property type="match status" value="1"/>
</dbReference>
<dbReference type="Pfam" id="PF00528">
    <property type="entry name" value="BPD_transp_1"/>
    <property type="match status" value="1"/>
</dbReference>
<protein>
    <submittedName>
        <fullName evidence="10">Sugar ABC transporter permease</fullName>
    </submittedName>
</protein>
<comment type="subcellular location">
    <subcellularLocation>
        <location evidence="1 7">Cell membrane</location>
        <topology evidence="1 7">Multi-pass membrane protein</topology>
    </subcellularLocation>
</comment>
<reference evidence="10 11" key="1">
    <citation type="submission" date="2023-07" db="EMBL/GenBank/DDBJ databases">
        <title>Protaetiibacter sp. nov WY-16 isolated from soil.</title>
        <authorList>
            <person name="Liu B."/>
            <person name="Wan Y."/>
        </authorList>
    </citation>
    <scope>NUCLEOTIDE SEQUENCE [LARGE SCALE GENOMIC DNA]</scope>
    <source>
        <strain evidence="10 11">WY-16</strain>
    </source>
</reference>
<dbReference type="SUPFAM" id="SSF161098">
    <property type="entry name" value="MetI-like"/>
    <property type="match status" value="1"/>
</dbReference>
<proteinExistence type="inferred from homology"/>
<dbReference type="PANTHER" id="PTHR43227:SF11">
    <property type="entry name" value="BLL4140 PROTEIN"/>
    <property type="match status" value="1"/>
</dbReference>
<comment type="similarity">
    <text evidence="7">Belongs to the binding-protein-dependent transport system permease family.</text>
</comment>
<evidence type="ECO:0000256" key="2">
    <source>
        <dbReference type="ARBA" id="ARBA00022448"/>
    </source>
</evidence>
<dbReference type="InterPro" id="IPR000515">
    <property type="entry name" value="MetI-like"/>
</dbReference>
<evidence type="ECO:0000256" key="7">
    <source>
        <dbReference type="RuleBase" id="RU363032"/>
    </source>
</evidence>
<keyword evidence="2 7" id="KW-0813">Transport</keyword>
<keyword evidence="6 7" id="KW-0472">Membrane</keyword>
<keyword evidence="5 7" id="KW-1133">Transmembrane helix</keyword>
<evidence type="ECO:0000256" key="4">
    <source>
        <dbReference type="ARBA" id="ARBA00022692"/>
    </source>
</evidence>
<evidence type="ECO:0000256" key="8">
    <source>
        <dbReference type="SAM" id="MobiDB-lite"/>
    </source>
</evidence>
<evidence type="ECO:0000313" key="10">
    <source>
        <dbReference type="EMBL" id="MDO7883077.1"/>
    </source>
</evidence>
<gene>
    <name evidence="10" type="ORF">Q5716_12635</name>
</gene>
<evidence type="ECO:0000256" key="3">
    <source>
        <dbReference type="ARBA" id="ARBA00022475"/>
    </source>
</evidence>
<keyword evidence="3" id="KW-1003">Cell membrane</keyword>
<comment type="caution">
    <text evidence="10">The sequence shown here is derived from an EMBL/GenBank/DDBJ whole genome shotgun (WGS) entry which is preliminary data.</text>
</comment>
<evidence type="ECO:0000256" key="5">
    <source>
        <dbReference type="ARBA" id="ARBA00022989"/>
    </source>
</evidence>
<keyword evidence="4 7" id="KW-0812">Transmembrane</keyword>
<evidence type="ECO:0000259" key="9">
    <source>
        <dbReference type="PROSITE" id="PS50928"/>
    </source>
</evidence>
<evidence type="ECO:0000313" key="11">
    <source>
        <dbReference type="Proteomes" id="UP001241072"/>
    </source>
</evidence>
<dbReference type="InterPro" id="IPR050809">
    <property type="entry name" value="UgpAE/MalFG_permease"/>
</dbReference>
<feature type="transmembrane region" description="Helical" evidence="7">
    <location>
        <begin position="26"/>
        <end position="51"/>
    </location>
</feature>
<feature type="domain" description="ABC transmembrane type-1" evidence="9">
    <location>
        <begin position="84"/>
        <end position="298"/>
    </location>
</feature>
<evidence type="ECO:0000256" key="6">
    <source>
        <dbReference type="ARBA" id="ARBA00023136"/>
    </source>
</evidence>
<feature type="region of interest" description="Disordered" evidence="8">
    <location>
        <begin position="1"/>
        <end position="20"/>
    </location>
</feature>
<dbReference type="Proteomes" id="UP001241072">
    <property type="component" value="Unassembled WGS sequence"/>
</dbReference>
<name>A0ABT9BUQ1_9MICO</name>
<dbReference type="CDD" id="cd06261">
    <property type="entry name" value="TM_PBP2"/>
    <property type="match status" value="1"/>
</dbReference>
<feature type="transmembrane region" description="Helical" evidence="7">
    <location>
        <begin position="229"/>
        <end position="250"/>
    </location>
</feature>
<organism evidence="10 11">
    <name type="scientific">Antiquaquibacter soli</name>
    <dbReference type="NCBI Taxonomy" id="3064523"/>
    <lineage>
        <taxon>Bacteria</taxon>
        <taxon>Bacillati</taxon>
        <taxon>Actinomycetota</taxon>
        <taxon>Actinomycetes</taxon>
        <taxon>Micrococcales</taxon>
        <taxon>Microbacteriaceae</taxon>
        <taxon>Antiquaquibacter</taxon>
    </lineage>
</organism>
<feature type="transmembrane region" description="Helical" evidence="7">
    <location>
        <begin position="279"/>
        <end position="302"/>
    </location>
</feature>
<keyword evidence="11" id="KW-1185">Reference proteome</keyword>
<dbReference type="PANTHER" id="PTHR43227">
    <property type="entry name" value="BLL4140 PROTEIN"/>
    <property type="match status" value="1"/>
</dbReference>